<comment type="caution">
    <text evidence="2">The sequence shown here is derived from an EMBL/GenBank/DDBJ whole genome shotgun (WGS) entry which is preliminary data.</text>
</comment>
<dbReference type="PANTHER" id="PTHR34297:SF2">
    <property type="entry name" value="ASP23_GLS24 FAMILY ENVELOPE STRESS RESPONSE PROTEIN"/>
    <property type="match status" value="1"/>
</dbReference>
<dbReference type="InterPro" id="IPR005531">
    <property type="entry name" value="Asp23"/>
</dbReference>
<evidence type="ECO:0000313" key="3">
    <source>
        <dbReference type="Proteomes" id="UP000322976"/>
    </source>
</evidence>
<keyword evidence="3" id="KW-1185">Reference proteome</keyword>
<organism evidence="2 3">
    <name type="scientific">Calorimonas adulescens</name>
    <dbReference type="NCBI Taxonomy" id="2606906"/>
    <lineage>
        <taxon>Bacteria</taxon>
        <taxon>Bacillati</taxon>
        <taxon>Bacillota</taxon>
        <taxon>Clostridia</taxon>
        <taxon>Thermoanaerobacterales</taxon>
        <taxon>Thermoanaerobacteraceae</taxon>
        <taxon>Calorimonas</taxon>
    </lineage>
</organism>
<reference evidence="2 3" key="1">
    <citation type="submission" date="2019-08" db="EMBL/GenBank/DDBJ databases">
        <title>Calorimonas adulescens gen. nov., sp. nov., an anaerobic thermophilic bacterium from Sakhalin hot spring.</title>
        <authorList>
            <person name="Khomyakova M.A."/>
            <person name="Merkel A.Y."/>
            <person name="Novikov A."/>
            <person name="Bonch-Osmolovskaya E.A."/>
            <person name="Slobodkin A.I."/>
        </authorList>
    </citation>
    <scope>NUCLEOTIDE SEQUENCE [LARGE SCALE GENOMIC DNA]</scope>
    <source>
        <strain evidence="2 3">A05MB</strain>
    </source>
</reference>
<dbReference type="PANTHER" id="PTHR34297">
    <property type="entry name" value="HYPOTHETICAL CYTOSOLIC PROTEIN-RELATED"/>
    <property type="match status" value="1"/>
</dbReference>
<name>A0A5D8QH33_9THEO</name>
<gene>
    <name evidence="2" type="ORF">FWJ32_04685</name>
</gene>
<dbReference type="AlphaFoldDB" id="A0A5D8QH33"/>
<dbReference type="EMBL" id="VTPS01000005">
    <property type="protein sequence ID" value="TZE82578.1"/>
    <property type="molecule type" value="Genomic_DNA"/>
</dbReference>
<comment type="similarity">
    <text evidence="1">Belongs to the asp23 family.</text>
</comment>
<dbReference type="Proteomes" id="UP000322976">
    <property type="component" value="Unassembled WGS sequence"/>
</dbReference>
<proteinExistence type="inferred from homology"/>
<evidence type="ECO:0000313" key="2">
    <source>
        <dbReference type="EMBL" id="TZE82578.1"/>
    </source>
</evidence>
<accession>A0A5D8QH33</accession>
<protein>
    <submittedName>
        <fullName evidence="2">Asp23/Gls24 family envelope stress response protein</fullName>
    </submittedName>
</protein>
<sequence length="127" mass="13951">MVKYKKGYEEVFHVPQSTSLGKIDISDEVIEQIVGAAASDIYGVKNMASKGAMDTITGLVRRDNPARGVKVTRKEEGLLINIHITVDYGVNMIAVGNNIIERVKYTVEKMTGETVDKVIVNIDGIRV</sequence>
<evidence type="ECO:0000256" key="1">
    <source>
        <dbReference type="ARBA" id="ARBA00005721"/>
    </source>
</evidence>
<dbReference type="Pfam" id="PF03780">
    <property type="entry name" value="Asp23"/>
    <property type="match status" value="1"/>
</dbReference>